<dbReference type="GO" id="GO:0005524">
    <property type="term" value="F:ATP binding"/>
    <property type="evidence" value="ECO:0007669"/>
    <property type="project" value="UniProtKB-KW"/>
</dbReference>
<dbReference type="EMBL" id="MN991199">
    <property type="protein sequence ID" value="QIQ09890.1"/>
    <property type="molecule type" value="Genomic_DNA"/>
</dbReference>
<evidence type="ECO:0000256" key="4">
    <source>
        <dbReference type="ARBA" id="ARBA00022840"/>
    </source>
</evidence>
<dbReference type="InterPro" id="IPR000719">
    <property type="entry name" value="Prot_kinase_dom"/>
</dbReference>
<keyword evidence="5" id="KW-1133">Transmembrane helix</keyword>
<keyword evidence="5" id="KW-0472">Membrane</keyword>
<keyword evidence="1 7" id="KW-0808">Transferase</keyword>
<dbReference type="PROSITE" id="PS00108">
    <property type="entry name" value="PROTEIN_KINASE_ST"/>
    <property type="match status" value="1"/>
</dbReference>
<dbReference type="SMART" id="SM00220">
    <property type="entry name" value="S_TKc"/>
    <property type="match status" value="1"/>
</dbReference>
<dbReference type="GO" id="GO:0005829">
    <property type="term" value="C:cytosol"/>
    <property type="evidence" value="ECO:0007669"/>
    <property type="project" value="TreeGrafter"/>
</dbReference>
<keyword evidence="5" id="KW-0812">Transmembrane</keyword>
<organism evidence="7">
    <name type="scientific">uncultured Mycoplasmataceae bacterium</name>
    <dbReference type="NCBI Taxonomy" id="300027"/>
    <lineage>
        <taxon>Bacteria</taxon>
        <taxon>Bacillati</taxon>
        <taxon>Mycoplasmatota</taxon>
        <taxon>Mollicutes</taxon>
        <taxon>Mycoplasmataceae</taxon>
        <taxon>environmental samples</taxon>
    </lineage>
</organism>
<dbReference type="CDD" id="cd14014">
    <property type="entry name" value="STKc_PknB_like"/>
    <property type="match status" value="1"/>
</dbReference>
<feature type="domain" description="Protein kinase" evidence="6">
    <location>
        <begin position="35"/>
        <end position="324"/>
    </location>
</feature>
<name>A0A6G9HHQ5_9MOLU</name>
<dbReference type="GO" id="GO:0016020">
    <property type="term" value="C:membrane"/>
    <property type="evidence" value="ECO:0007669"/>
    <property type="project" value="TreeGrafter"/>
</dbReference>
<evidence type="ECO:0000256" key="1">
    <source>
        <dbReference type="ARBA" id="ARBA00022679"/>
    </source>
</evidence>
<sequence length="394" mass="45899">MSEKIKSQEEKTVEIKQKPIELPIFTKGNIVLGQYKIIDEIARGGMNSIIYKAEDTFVDKNDYFALQNKYVAIKVVTRNPSISDGEWIKFLDECVTTKRVNNLNNIVRTFQVEKINNDNTIIIVMEYVDGISLRDHLNKHGYLSVKEATFIFEKVLIAIKELHSFKHKIIHRDLKPENILLSHDLRQVKIIDFGISSVIEFTNNDENKILTNEATLYGTYPYISPDVFKMARSNDKNANNFISEQFDFFSLGIIFYEMLIGKKPFFASNYSSIEVIKLPLKFDMPIMSDINPNITPAIENIIFRCIASKPEDIKYRYHSVQEIINDLKNVSNTTSINEKLLKPSKDRTFQIKNIFDTSKQRQHEKFYQKWWFIFVILLLALVIIIITVVIKVIY</sequence>
<reference evidence="7" key="1">
    <citation type="journal article" date="2020" name="J. ISSAAS">
        <title>Lactobacilli and other gastrointestinal microbiota of Peromyscus leucopus, reservoir host for agents of Lyme disease and other zoonoses in North America.</title>
        <authorList>
            <person name="Milovic A."/>
            <person name="Bassam K."/>
            <person name="Shao H."/>
            <person name="Chatzistamou I."/>
            <person name="Tufts D.M."/>
            <person name="Diuk-Wasser M."/>
            <person name="Barbour A.G."/>
        </authorList>
    </citation>
    <scope>NUCLEOTIDE SEQUENCE</scope>
    <source>
        <strain evidence="7">LL85</strain>
    </source>
</reference>
<proteinExistence type="predicted"/>
<dbReference type="AlphaFoldDB" id="A0A6G9HHQ5"/>
<keyword evidence="4" id="KW-0067">ATP-binding</keyword>
<dbReference type="PROSITE" id="PS50011">
    <property type="entry name" value="PROTEIN_KINASE_DOM"/>
    <property type="match status" value="1"/>
</dbReference>
<evidence type="ECO:0000256" key="2">
    <source>
        <dbReference type="ARBA" id="ARBA00022741"/>
    </source>
</evidence>
<dbReference type="Pfam" id="PF00069">
    <property type="entry name" value="Pkinase"/>
    <property type="match status" value="1"/>
</dbReference>
<evidence type="ECO:0000256" key="5">
    <source>
        <dbReference type="SAM" id="Phobius"/>
    </source>
</evidence>
<keyword evidence="2" id="KW-0547">Nucleotide-binding</keyword>
<dbReference type="PANTHER" id="PTHR24348:SF22">
    <property type="entry name" value="NON-SPECIFIC SERINE_THREONINE PROTEIN KINASE"/>
    <property type="match status" value="1"/>
</dbReference>
<dbReference type="InterPro" id="IPR011009">
    <property type="entry name" value="Kinase-like_dom_sf"/>
</dbReference>
<dbReference type="PANTHER" id="PTHR24348">
    <property type="entry name" value="SERINE/THREONINE-PROTEIN KINASE UNC-51-RELATED"/>
    <property type="match status" value="1"/>
</dbReference>
<dbReference type="GO" id="GO:0000407">
    <property type="term" value="C:phagophore assembly site"/>
    <property type="evidence" value="ECO:0007669"/>
    <property type="project" value="TreeGrafter"/>
</dbReference>
<protein>
    <submittedName>
        <fullName evidence="7">Putative serine/threonine-protein kinase</fullName>
        <ecNumber evidence="7">2.7.11.1</ecNumber>
    </submittedName>
</protein>
<evidence type="ECO:0000313" key="7">
    <source>
        <dbReference type="EMBL" id="QIQ09890.1"/>
    </source>
</evidence>
<feature type="transmembrane region" description="Helical" evidence="5">
    <location>
        <begin position="370"/>
        <end position="393"/>
    </location>
</feature>
<keyword evidence="3 7" id="KW-0418">Kinase</keyword>
<evidence type="ECO:0000256" key="3">
    <source>
        <dbReference type="ARBA" id="ARBA00022777"/>
    </source>
</evidence>
<dbReference type="InterPro" id="IPR045269">
    <property type="entry name" value="Atg1-like"/>
</dbReference>
<dbReference type="InterPro" id="IPR008271">
    <property type="entry name" value="Ser/Thr_kinase_AS"/>
</dbReference>
<dbReference type="GO" id="GO:0005776">
    <property type="term" value="C:autophagosome"/>
    <property type="evidence" value="ECO:0007669"/>
    <property type="project" value="TreeGrafter"/>
</dbReference>
<gene>
    <name evidence="7" type="ORF">PlMoll_0530</name>
</gene>
<dbReference type="Gene3D" id="1.10.510.10">
    <property type="entry name" value="Transferase(Phosphotransferase) domain 1"/>
    <property type="match status" value="1"/>
</dbReference>
<accession>A0A6G9HHQ5</accession>
<evidence type="ECO:0000259" key="6">
    <source>
        <dbReference type="PROSITE" id="PS50011"/>
    </source>
</evidence>
<dbReference type="EC" id="2.7.11.1" evidence="7"/>
<dbReference type="GO" id="GO:0004674">
    <property type="term" value="F:protein serine/threonine kinase activity"/>
    <property type="evidence" value="ECO:0007669"/>
    <property type="project" value="UniProtKB-EC"/>
</dbReference>
<dbReference type="SUPFAM" id="SSF56112">
    <property type="entry name" value="Protein kinase-like (PK-like)"/>
    <property type="match status" value="1"/>
</dbReference>